<dbReference type="PROSITE" id="PS51760">
    <property type="entry name" value="GH10_2"/>
    <property type="match status" value="1"/>
</dbReference>
<sequence>MRFFIKRRELLLGLGTLASTVPFACANRFKDYNQVKAQYNRKRNFSIVGNTSLRKRAAVKGLIYGAFPSFGYENLSRNKQLQSAFIRECGLLVGGFYWGVTRPSINNFNFNDTDSFAQFASEHGMLFRGHPLVWHQVIPQWLISKFQDPKTTSKEIENLLTNHVSTIVKRYAGRIHSWDVVNEAIEPKHGRPDGLQDTPWLKFLGPDYIDIAFRTARDADPKALLVYNDALLDHDIPEHEARRIATLKLLKTLKSKGTPVQALGIQAHLFADKPFNPKKLRAFLRDVASLGLKILITELDVSDNQLPRDINVRDRIVASVYEDYLSIVLDEPAVIAVITWGFTDSDTWLSRFPRSDRAPLRPLPFDFNMKPKLAWNAIARAFDKAPKR</sequence>
<evidence type="ECO:0000256" key="8">
    <source>
        <dbReference type="ARBA" id="ARBA00023326"/>
    </source>
</evidence>
<dbReference type="SUPFAM" id="SSF51445">
    <property type="entry name" value="(Trans)glycosidases"/>
    <property type="match status" value="1"/>
</dbReference>
<proteinExistence type="inferred from homology"/>
<organism evidence="13 14">
    <name type="scientific">Brasilonema bromeliae SPC951</name>
    <dbReference type="NCBI Taxonomy" id="385972"/>
    <lineage>
        <taxon>Bacteria</taxon>
        <taxon>Bacillati</taxon>
        <taxon>Cyanobacteriota</taxon>
        <taxon>Cyanophyceae</taxon>
        <taxon>Nostocales</taxon>
        <taxon>Scytonemataceae</taxon>
        <taxon>Brasilonema</taxon>
        <taxon>Bromeliae group (in: Brasilonema)</taxon>
    </lineage>
</organism>
<evidence type="ECO:0000256" key="10">
    <source>
        <dbReference type="RuleBase" id="RU361174"/>
    </source>
</evidence>
<evidence type="ECO:0000313" key="14">
    <source>
        <dbReference type="Proteomes" id="UP000718564"/>
    </source>
</evidence>
<dbReference type="EMBL" id="QMEB01000031">
    <property type="protein sequence ID" value="NMG19075.1"/>
    <property type="molecule type" value="Genomic_DNA"/>
</dbReference>
<comment type="catalytic activity">
    <reaction evidence="1 10">
        <text>Endohydrolysis of (1-&gt;4)-beta-D-xylosidic linkages in xylans.</text>
        <dbReference type="EC" id="3.2.1.8"/>
    </reaction>
</comment>
<evidence type="ECO:0000256" key="2">
    <source>
        <dbReference type="ARBA" id="ARBA00007495"/>
    </source>
</evidence>
<evidence type="ECO:0000313" key="13">
    <source>
        <dbReference type="EMBL" id="NMG19075.1"/>
    </source>
</evidence>
<dbReference type="InterPro" id="IPR001000">
    <property type="entry name" value="GH10_dom"/>
</dbReference>
<evidence type="ECO:0000256" key="6">
    <source>
        <dbReference type="ARBA" id="ARBA00023277"/>
    </source>
</evidence>
<dbReference type="PRINTS" id="PR00134">
    <property type="entry name" value="GLHYDRLASE10"/>
</dbReference>
<dbReference type="PROSITE" id="PS00591">
    <property type="entry name" value="GH10_1"/>
    <property type="match status" value="1"/>
</dbReference>
<evidence type="ECO:0000259" key="12">
    <source>
        <dbReference type="PROSITE" id="PS51760"/>
    </source>
</evidence>
<keyword evidence="6 10" id="KW-0119">Carbohydrate metabolism</keyword>
<dbReference type="Pfam" id="PF00331">
    <property type="entry name" value="Glyco_hydro_10"/>
    <property type="match status" value="1"/>
</dbReference>
<dbReference type="RefSeq" id="WP_169154356.1">
    <property type="nucleotide sequence ID" value="NZ_CAWPJE010000396.1"/>
</dbReference>
<dbReference type="PANTHER" id="PTHR31490:SF88">
    <property type="entry name" value="BETA-XYLANASE"/>
    <property type="match status" value="1"/>
</dbReference>
<protein>
    <recommendedName>
        <fullName evidence="10">Beta-xylanase</fullName>
        <ecNumber evidence="10">3.2.1.8</ecNumber>
    </recommendedName>
</protein>
<keyword evidence="5 10" id="KW-0378">Hydrolase</keyword>
<keyword evidence="7 10" id="KW-0326">Glycosidase</keyword>
<keyword evidence="8 10" id="KW-0624">Polysaccharide degradation</keyword>
<dbReference type="InterPro" id="IPR044846">
    <property type="entry name" value="GH10"/>
</dbReference>
<evidence type="ECO:0000256" key="9">
    <source>
        <dbReference type="PROSITE-ProRule" id="PRU10061"/>
    </source>
</evidence>
<reference evidence="13 14" key="1">
    <citation type="submission" date="2018-06" db="EMBL/GenBank/DDBJ databases">
        <title>Comparative genomics of Brasilonema spp. strains.</title>
        <authorList>
            <person name="Alvarenga D.O."/>
            <person name="Fiore M.F."/>
            <person name="Varani A.M."/>
        </authorList>
    </citation>
    <scope>NUCLEOTIDE SEQUENCE [LARGE SCALE GENOMIC DNA]</scope>
    <source>
        <strain evidence="13 14">SPC951</strain>
    </source>
</reference>
<feature type="active site" description="Nucleophile" evidence="9">
    <location>
        <position position="298"/>
    </location>
</feature>
<dbReference type="SMART" id="SM00633">
    <property type="entry name" value="Glyco_10"/>
    <property type="match status" value="1"/>
</dbReference>
<keyword evidence="14" id="KW-1185">Reference proteome</keyword>
<dbReference type="Gene3D" id="3.20.20.80">
    <property type="entry name" value="Glycosidases"/>
    <property type="match status" value="1"/>
</dbReference>
<keyword evidence="4 11" id="KW-0732">Signal</keyword>
<gene>
    <name evidence="13" type="ORF">DP116_06295</name>
</gene>
<dbReference type="PANTHER" id="PTHR31490">
    <property type="entry name" value="GLYCOSYL HYDROLASE"/>
    <property type="match status" value="1"/>
</dbReference>
<comment type="caution">
    <text evidence="13">The sequence shown here is derived from an EMBL/GenBank/DDBJ whole genome shotgun (WGS) entry which is preliminary data.</text>
</comment>
<accession>A0ABX1P400</accession>
<feature type="domain" description="GH10" evidence="12">
    <location>
        <begin position="76"/>
        <end position="381"/>
    </location>
</feature>
<evidence type="ECO:0000256" key="1">
    <source>
        <dbReference type="ARBA" id="ARBA00000681"/>
    </source>
</evidence>
<dbReference type="InterPro" id="IPR031158">
    <property type="entry name" value="GH10_AS"/>
</dbReference>
<comment type="similarity">
    <text evidence="2 10">Belongs to the glycosyl hydrolase 10 (cellulase F) family.</text>
</comment>
<evidence type="ECO:0000256" key="7">
    <source>
        <dbReference type="ARBA" id="ARBA00023295"/>
    </source>
</evidence>
<evidence type="ECO:0000256" key="11">
    <source>
        <dbReference type="SAM" id="SignalP"/>
    </source>
</evidence>
<name>A0ABX1P400_9CYAN</name>
<evidence type="ECO:0000256" key="3">
    <source>
        <dbReference type="ARBA" id="ARBA00022651"/>
    </source>
</evidence>
<feature type="chain" id="PRO_5047268891" description="Beta-xylanase" evidence="11">
    <location>
        <begin position="27"/>
        <end position="388"/>
    </location>
</feature>
<dbReference type="GO" id="GO:0016787">
    <property type="term" value="F:hydrolase activity"/>
    <property type="evidence" value="ECO:0007669"/>
    <property type="project" value="UniProtKB-KW"/>
</dbReference>
<dbReference type="Proteomes" id="UP000718564">
    <property type="component" value="Unassembled WGS sequence"/>
</dbReference>
<evidence type="ECO:0000256" key="5">
    <source>
        <dbReference type="ARBA" id="ARBA00022801"/>
    </source>
</evidence>
<dbReference type="InterPro" id="IPR017853">
    <property type="entry name" value="GH"/>
</dbReference>
<feature type="signal peptide" evidence="11">
    <location>
        <begin position="1"/>
        <end position="26"/>
    </location>
</feature>
<keyword evidence="3" id="KW-0858">Xylan degradation</keyword>
<evidence type="ECO:0000256" key="4">
    <source>
        <dbReference type="ARBA" id="ARBA00022729"/>
    </source>
</evidence>
<dbReference type="EC" id="3.2.1.8" evidence="10"/>